<feature type="region of interest" description="Disordered" evidence="1">
    <location>
        <begin position="46"/>
        <end position="77"/>
    </location>
</feature>
<accession>A0ABV7KDJ1</accession>
<evidence type="ECO:0000256" key="1">
    <source>
        <dbReference type="SAM" id="MobiDB-lite"/>
    </source>
</evidence>
<evidence type="ECO:0000313" key="3">
    <source>
        <dbReference type="Proteomes" id="UP001595583"/>
    </source>
</evidence>
<reference evidence="3" key="1">
    <citation type="journal article" date="2019" name="Int. J. Syst. Evol. Microbiol.">
        <title>The Global Catalogue of Microorganisms (GCM) 10K type strain sequencing project: providing services to taxonomists for standard genome sequencing and annotation.</title>
        <authorList>
            <consortium name="The Broad Institute Genomics Platform"/>
            <consortium name="The Broad Institute Genome Sequencing Center for Infectious Disease"/>
            <person name="Wu L."/>
            <person name="Ma J."/>
        </authorList>
    </citation>
    <scope>NUCLEOTIDE SEQUENCE [LARGE SCALE GENOMIC DNA]</scope>
    <source>
        <strain evidence="3">KCTC 52165</strain>
    </source>
</reference>
<proteinExistence type="predicted"/>
<dbReference type="Proteomes" id="UP001595583">
    <property type="component" value="Unassembled WGS sequence"/>
</dbReference>
<dbReference type="RefSeq" id="WP_378220201.1">
    <property type="nucleotide sequence ID" value="NZ_JBHRTK010000010.1"/>
</dbReference>
<dbReference type="EMBL" id="JBHRTK010000010">
    <property type="protein sequence ID" value="MFC3206391.1"/>
    <property type="molecule type" value="Genomic_DNA"/>
</dbReference>
<comment type="caution">
    <text evidence="2">The sequence shown here is derived from an EMBL/GenBank/DDBJ whole genome shotgun (WGS) entry which is preliminary data.</text>
</comment>
<sequence>MNKIIPENKARQGRWGWRVLAVLIASLALIAIVWAAVEFYGEAIEPGSDIPQTGAQQTGTQTGTSQTGTQPSGTSEK</sequence>
<name>A0ABV7KDJ1_9HYPH</name>
<feature type="compositionally biased region" description="Low complexity" evidence="1">
    <location>
        <begin position="52"/>
        <end position="77"/>
    </location>
</feature>
<organism evidence="2 3">
    <name type="scientific">Aquamicrobium soli</name>
    <dbReference type="NCBI Taxonomy" id="1811518"/>
    <lineage>
        <taxon>Bacteria</taxon>
        <taxon>Pseudomonadati</taxon>
        <taxon>Pseudomonadota</taxon>
        <taxon>Alphaproteobacteria</taxon>
        <taxon>Hyphomicrobiales</taxon>
        <taxon>Phyllobacteriaceae</taxon>
        <taxon>Aquamicrobium</taxon>
    </lineage>
</organism>
<protein>
    <submittedName>
        <fullName evidence="2">Uncharacterized protein</fullName>
    </submittedName>
</protein>
<evidence type="ECO:0000313" key="2">
    <source>
        <dbReference type="EMBL" id="MFC3206391.1"/>
    </source>
</evidence>
<gene>
    <name evidence="2" type="ORF">ACFOHJ_09240</name>
</gene>
<keyword evidence="3" id="KW-1185">Reference proteome</keyword>